<protein>
    <submittedName>
        <fullName evidence="6">Aste57867_16091 protein</fullName>
    </submittedName>
</protein>
<dbReference type="EMBL" id="VJMH01005797">
    <property type="protein sequence ID" value="KAF0692889.1"/>
    <property type="molecule type" value="Genomic_DNA"/>
</dbReference>
<dbReference type="EMBL" id="CAADRA010005818">
    <property type="protein sequence ID" value="VFT92874.1"/>
    <property type="molecule type" value="Genomic_DNA"/>
</dbReference>
<dbReference type="InterPro" id="IPR035979">
    <property type="entry name" value="RBD_domain_sf"/>
</dbReference>
<dbReference type="Pfam" id="PF00076">
    <property type="entry name" value="RRM_1"/>
    <property type="match status" value="1"/>
</dbReference>
<dbReference type="CDD" id="cd12383">
    <property type="entry name" value="RRM_RBM42"/>
    <property type="match status" value="1"/>
</dbReference>
<accession>A0A485L606</accession>
<name>A0A485L606_9STRA</name>
<dbReference type="GO" id="GO:0003729">
    <property type="term" value="F:mRNA binding"/>
    <property type="evidence" value="ECO:0007669"/>
    <property type="project" value="InterPro"/>
</dbReference>
<evidence type="ECO:0000313" key="7">
    <source>
        <dbReference type="Proteomes" id="UP000332933"/>
    </source>
</evidence>
<evidence type="ECO:0000313" key="6">
    <source>
        <dbReference type="EMBL" id="VFT92874.1"/>
    </source>
</evidence>
<dbReference type="SMART" id="SM00360">
    <property type="entry name" value="RRM"/>
    <property type="match status" value="1"/>
</dbReference>
<dbReference type="PROSITE" id="PS50102">
    <property type="entry name" value="RRM"/>
    <property type="match status" value="1"/>
</dbReference>
<keyword evidence="1 2" id="KW-0694">RNA-binding</keyword>
<evidence type="ECO:0000256" key="2">
    <source>
        <dbReference type="PROSITE-ProRule" id="PRU00176"/>
    </source>
</evidence>
<dbReference type="PANTHER" id="PTHR47640:SF11">
    <property type="entry name" value="RNA-BINDING PROTEIN 42"/>
    <property type="match status" value="1"/>
</dbReference>
<reference evidence="6 7" key="1">
    <citation type="submission" date="2019-03" db="EMBL/GenBank/DDBJ databases">
        <authorList>
            <person name="Gaulin E."/>
            <person name="Dumas B."/>
        </authorList>
    </citation>
    <scope>NUCLEOTIDE SEQUENCE [LARGE SCALE GENOMIC DNA]</scope>
    <source>
        <strain evidence="6">CBS 568.67</strain>
    </source>
</reference>
<dbReference type="Gene3D" id="3.30.70.330">
    <property type="match status" value="1"/>
</dbReference>
<gene>
    <name evidence="6" type="primary">Aste57867_16091</name>
    <name evidence="5" type="ORF">As57867_016035</name>
    <name evidence="6" type="ORF">ASTE57867_16091</name>
</gene>
<dbReference type="Proteomes" id="UP000332933">
    <property type="component" value="Unassembled WGS sequence"/>
</dbReference>
<keyword evidence="7" id="KW-1185">Reference proteome</keyword>
<dbReference type="InterPro" id="IPR012677">
    <property type="entry name" value="Nucleotide-bd_a/b_plait_sf"/>
</dbReference>
<dbReference type="AlphaFoldDB" id="A0A485L606"/>
<dbReference type="PANTHER" id="PTHR47640">
    <property type="entry name" value="TRNA SELENOCYSTEINE 1-ASSOCIATED PROTEIN 1-RELATED-RELATED"/>
    <property type="match status" value="1"/>
</dbReference>
<dbReference type="InterPro" id="IPR050825">
    <property type="entry name" value="RBM42_RBP45_47-like"/>
</dbReference>
<dbReference type="SUPFAM" id="SSF54928">
    <property type="entry name" value="RNA-binding domain, RBD"/>
    <property type="match status" value="1"/>
</dbReference>
<organism evidence="6 7">
    <name type="scientific">Aphanomyces stellatus</name>
    <dbReference type="NCBI Taxonomy" id="120398"/>
    <lineage>
        <taxon>Eukaryota</taxon>
        <taxon>Sar</taxon>
        <taxon>Stramenopiles</taxon>
        <taxon>Oomycota</taxon>
        <taxon>Saprolegniomycetes</taxon>
        <taxon>Saprolegniales</taxon>
        <taxon>Verrucalvaceae</taxon>
        <taxon>Aphanomyces</taxon>
    </lineage>
</organism>
<evidence type="ECO:0000259" key="4">
    <source>
        <dbReference type="PROSITE" id="PS50102"/>
    </source>
</evidence>
<dbReference type="InterPro" id="IPR034215">
    <property type="entry name" value="RBM42_RRM"/>
</dbReference>
<feature type="region of interest" description="Disordered" evidence="3">
    <location>
        <begin position="16"/>
        <end position="50"/>
    </location>
</feature>
<evidence type="ECO:0000256" key="3">
    <source>
        <dbReference type="SAM" id="MobiDB-lite"/>
    </source>
</evidence>
<dbReference type="InterPro" id="IPR000504">
    <property type="entry name" value="RRM_dom"/>
</dbReference>
<sequence>MSESLDDELARFQAEIASLETEAPEVSPPPKEKAREEAPTTTKRPIGEIDLDEVARKRQKAMEVATKILLAASQPPAAEPAKTLYRAPVQTVIVRAPARRIEKAEDAPPATAVLRMDQPGAPNVSIMHGQSVPMGAAVQMEMMIDHTTGLPFSTKEQMIFNQQQSVYRYKPQHNFSNVAAAPPPPDKKFLRVAAGKVWEDSTLSEWPDNDFRLFCGDLGNEVTDDLLAQAFSQYATFAMARVVRDKFTHKSKGFGFVSFMDGLDAMKALREMNGKYIGSRPVKMTKGKWQERALDVVKKKGKKKNKHLF</sequence>
<evidence type="ECO:0000256" key="1">
    <source>
        <dbReference type="ARBA" id="ARBA00022884"/>
    </source>
</evidence>
<feature type="domain" description="RRM" evidence="4">
    <location>
        <begin position="211"/>
        <end position="289"/>
    </location>
</feature>
<evidence type="ECO:0000313" key="5">
    <source>
        <dbReference type="EMBL" id="KAF0692889.1"/>
    </source>
</evidence>
<proteinExistence type="predicted"/>
<reference evidence="5" key="2">
    <citation type="submission" date="2019-06" db="EMBL/GenBank/DDBJ databases">
        <title>Genomics analysis of Aphanomyces spp. identifies a new class of oomycete effector associated with host adaptation.</title>
        <authorList>
            <person name="Gaulin E."/>
        </authorList>
    </citation>
    <scope>NUCLEOTIDE SEQUENCE</scope>
    <source>
        <strain evidence="5">CBS 578.67</strain>
    </source>
</reference>
<dbReference type="OrthoDB" id="1749473at2759"/>